<name>A0A498MBV2_LABRO</name>
<protein>
    <submittedName>
        <fullName evidence="1">Uncharacterized protein</fullName>
    </submittedName>
</protein>
<evidence type="ECO:0000313" key="2">
    <source>
        <dbReference type="Proteomes" id="UP000290572"/>
    </source>
</evidence>
<dbReference type="AlphaFoldDB" id="A0A498MBV2"/>
<keyword evidence="2" id="KW-1185">Reference proteome</keyword>
<organism evidence="1 2">
    <name type="scientific">Labeo rohita</name>
    <name type="common">Indian major carp</name>
    <name type="synonym">Cyprinus rohita</name>
    <dbReference type="NCBI Taxonomy" id="84645"/>
    <lineage>
        <taxon>Eukaryota</taxon>
        <taxon>Metazoa</taxon>
        <taxon>Chordata</taxon>
        <taxon>Craniata</taxon>
        <taxon>Vertebrata</taxon>
        <taxon>Euteleostomi</taxon>
        <taxon>Actinopterygii</taxon>
        <taxon>Neopterygii</taxon>
        <taxon>Teleostei</taxon>
        <taxon>Ostariophysi</taxon>
        <taxon>Cypriniformes</taxon>
        <taxon>Cyprinidae</taxon>
        <taxon>Labeoninae</taxon>
        <taxon>Labeonini</taxon>
        <taxon>Labeo</taxon>
    </lineage>
</organism>
<accession>A0A498MBV2</accession>
<reference evidence="1 2" key="1">
    <citation type="submission" date="2018-03" db="EMBL/GenBank/DDBJ databases">
        <title>Draft genome sequence of Rohu Carp (Labeo rohita).</title>
        <authorList>
            <person name="Das P."/>
            <person name="Kushwaha B."/>
            <person name="Joshi C.G."/>
            <person name="Kumar D."/>
            <person name="Nagpure N.S."/>
            <person name="Sahoo L."/>
            <person name="Das S.P."/>
            <person name="Bit A."/>
            <person name="Patnaik S."/>
            <person name="Meher P.K."/>
            <person name="Jayasankar P."/>
            <person name="Koringa P.G."/>
            <person name="Patel N.V."/>
            <person name="Hinsu A.T."/>
            <person name="Kumar R."/>
            <person name="Pandey M."/>
            <person name="Agarwal S."/>
            <person name="Srivastava S."/>
            <person name="Singh M."/>
            <person name="Iquebal M.A."/>
            <person name="Jaiswal S."/>
            <person name="Angadi U.B."/>
            <person name="Kumar N."/>
            <person name="Raza M."/>
            <person name="Shah T.M."/>
            <person name="Rai A."/>
            <person name="Jena J.K."/>
        </authorList>
    </citation>
    <scope>NUCLEOTIDE SEQUENCE [LARGE SCALE GENOMIC DNA]</scope>
    <source>
        <strain evidence="1">DASCIFA01</strain>
        <tissue evidence="1">Testis</tissue>
    </source>
</reference>
<evidence type="ECO:0000313" key="1">
    <source>
        <dbReference type="EMBL" id="RXN17730.1"/>
    </source>
</evidence>
<dbReference type="EMBL" id="QBIY01012739">
    <property type="protein sequence ID" value="RXN17730.1"/>
    <property type="molecule type" value="Genomic_DNA"/>
</dbReference>
<dbReference type="Proteomes" id="UP000290572">
    <property type="component" value="Unassembled WGS sequence"/>
</dbReference>
<sequence>MAVKRYECVVVTVISCHVVYIDVQNKGCVLPEAEFWDVWTDLDCNDGHPLVDSCHLQKLDFYDRKTNKRCVLTEAEFWDVWTDIDSNDGHLLMDRIRDVFYQKQSSGSCGQTLTVMMDTPLWTDTLIVHKRDHINTLI</sequence>
<proteinExistence type="predicted"/>
<comment type="caution">
    <text evidence="1">The sequence shown here is derived from an EMBL/GenBank/DDBJ whole genome shotgun (WGS) entry which is preliminary data.</text>
</comment>
<gene>
    <name evidence="1" type="ORF">ROHU_026577</name>
</gene>